<dbReference type="InterPro" id="IPR016174">
    <property type="entry name" value="Di-haem_cyt_TM"/>
</dbReference>
<keyword evidence="1" id="KW-0472">Membrane</keyword>
<evidence type="ECO:0000313" key="2">
    <source>
        <dbReference type="EMBL" id="ASP20970.1"/>
    </source>
</evidence>
<dbReference type="KEGG" id="aht:ANTHELSMS3_02293"/>
<dbReference type="GO" id="GO:0016020">
    <property type="term" value="C:membrane"/>
    <property type="evidence" value="ECO:0007669"/>
    <property type="project" value="InterPro"/>
</dbReference>
<protein>
    <submittedName>
        <fullName evidence="2">Cytochrome b</fullName>
    </submittedName>
</protein>
<dbReference type="RefSeq" id="WP_254694715.1">
    <property type="nucleotide sequence ID" value="NZ_CP022540.1"/>
</dbReference>
<dbReference type="SUPFAM" id="SSF81342">
    <property type="entry name" value="Transmembrane di-heme cytochromes"/>
    <property type="match status" value="1"/>
</dbReference>
<sequence>MRHLSDRPDRFGPVRRAFLWSMAALFALQFSSAAAHWALPRDTILRETLWSYHVDLGLTLFLLVLLRGMWELCNFRQRPRHQGLVEREASAGNAALYLLMMIVPSVKIMAAAGRARTQLLRYLARPGTRDGDCLDAGNGRVA</sequence>
<keyword evidence="3" id="KW-1185">Reference proteome</keyword>
<reference evidence="2 3" key="1">
    <citation type="submission" date="2017-07" db="EMBL/GenBank/DDBJ databases">
        <title>Genome Sequence of Antarctobacter heliothermus Strain SMS3 Isolated from a culture of the Diatom Skeletonema marinoi.</title>
        <authorList>
            <person name="Topel M."/>
            <person name="Pinder M.I.M."/>
            <person name="Johansson O.N."/>
            <person name="Kourtchenko O."/>
            <person name="Godhe A."/>
            <person name="Clarke A.K."/>
        </authorList>
    </citation>
    <scope>NUCLEOTIDE SEQUENCE [LARGE SCALE GENOMIC DNA]</scope>
    <source>
        <strain evidence="2 3">SMS3</strain>
    </source>
</reference>
<gene>
    <name evidence="2" type="ORF">ANTHELSMS3_02293</name>
</gene>
<organism evidence="2 3">
    <name type="scientific">Antarctobacter heliothermus</name>
    <dbReference type="NCBI Taxonomy" id="74033"/>
    <lineage>
        <taxon>Bacteria</taxon>
        <taxon>Pseudomonadati</taxon>
        <taxon>Pseudomonadota</taxon>
        <taxon>Alphaproteobacteria</taxon>
        <taxon>Rhodobacterales</taxon>
        <taxon>Roseobacteraceae</taxon>
        <taxon>Antarctobacter</taxon>
    </lineage>
</organism>
<dbReference type="AlphaFoldDB" id="A0A222E4A1"/>
<proteinExistence type="predicted"/>
<keyword evidence="1" id="KW-1133">Transmembrane helix</keyword>
<feature type="transmembrane region" description="Helical" evidence="1">
    <location>
        <begin position="91"/>
        <end position="112"/>
    </location>
</feature>
<dbReference type="Proteomes" id="UP000203589">
    <property type="component" value="Chromosome"/>
</dbReference>
<feature type="transmembrane region" description="Helical" evidence="1">
    <location>
        <begin position="49"/>
        <end position="70"/>
    </location>
</feature>
<evidence type="ECO:0000256" key="1">
    <source>
        <dbReference type="SAM" id="Phobius"/>
    </source>
</evidence>
<evidence type="ECO:0000313" key="3">
    <source>
        <dbReference type="Proteomes" id="UP000203589"/>
    </source>
</evidence>
<dbReference type="EMBL" id="CP022540">
    <property type="protein sequence ID" value="ASP20970.1"/>
    <property type="molecule type" value="Genomic_DNA"/>
</dbReference>
<name>A0A222E4A1_9RHOB</name>
<accession>A0A222E4A1</accession>
<keyword evidence="1" id="KW-0812">Transmembrane</keyword>
<dbReference type="GO" id="GO:0022904">
    <property type="term" value="P:respiratory electron transport chain"/>
    <property type="evidence" value="ECO:0007669"/>
    <property type="project" value="InterPro"/>
</dbReference>